<accession>A0A386HDR1</accession>
<dbReference type="RefSeq" id="WP_050291663.1">
    <property type="nucleotide sequence ID" value="NZ_CABHXT010000171.1"/>
</dbReference>
<dbReference type="GeneID" id="82550727"/>
<protein>
    <submittedName>
        <fullName evidence="2">Serine hydrolase</fullName>
    </submittedName>
</protein>
<dbReference type="AlphaFoldDB" id="A0A386HDR1"/>
<dbReference type="PANTHER" id="PTHR43283:SF3">
    <property type="entry name" value="BETA-LACTAMASE FAMILY PROTEIN (AFU_ORTHOLOGUE AFUA_5G07500)"/>
    <property type="match status" value="1"/>
</dbReference>
<dbReference type="InterPro" id="IPR050789">
    <property type="entry name" value="Diverse_Enzym_Activities"/>
</dbReference>
<feature type="domain" description="Beta-lactamase-related" evidence="1">
    <location>
        <begin position="19"/>
        <end position="383"/>
    </location>
</feature>
<organism evidence="2 3">
    <name type="scientific">Yersinia rochesterensis</name>
    <dbReference type="NCBI Taxonomy" id="1604335"/>
    <lineage>
        <taxon>Bacteria</taxon>
        <taxon>Pseudomonadati</taxon>
        <taxon>Pseudomonadota</taxon>
        <taxon>Gammaproteobacteria</taxon>
        <taxon>Enterobacterales</taxon>
        <taxon>Yersiniaceae</taxon>
        <taxon>Yersinia</taxon>
    </lineage>
</organism>
<dbReference type="Proteomes" id="UP000265864">
    <property type="component" value="Chromosome"/>
</dbReference>
<dbReference type="InterPro" id="IPR001466">
    <property type="entry name" value="Beta-lactam-related"/>
</dbReference>
<gene>
    <name evidence="2" type="ORF">DXZ79_08050</name>
</gene>
<name>A0A386HDR1_9GAMM</name>
<dbReference type="Gene3D" id="3.40.710.10">
    <property type="entry name" value="DD-peptidase/beta-lactamase superfamily"/>
    <property type="match status" value="1"/>
</dbReference>
<dbReference type="EMBL" id="CP032482">
    <property type="protein sequence ID" value="AYD43661.1"/>
    <property type="molecule type" value="Genomic_DNA"/>
</dbReference>
<dbReference type="GO" id="GO:0016787">
    <property type="term" value="F:hydrolase activity"/>
    <property type="evidence" value="ECO:0007669"/>
    <property type="project" value="UniProtKB-KW"/>
</dbReference>
<dbReference type="Pfam" id="PF00144">
    <property type="entry name" value="Beta-lactamase"/>
    <property type="match status" value="1"/>
</dbReference>
<dbReference type="InterPro" id="IPR012338">
    <property type="entry name" value="Beta-lactam/transpept-like"/>
</dbReference>
<keyword evidence="2" id="KW-0378">Hydrolase</keyword>
<dbReference type="SUPFAM" id="SSF56601">
    <property type="entry name" value="beta-lactamase/transpeptidase-like"/>
    <property type="match status" value="1"/>
</dbReference>
<reference evidence="2 3" key="1">
    <citation type="submission" date="2018-09" db="EMBL/GenBank/DDBJ databases">
        <title>Yersinia kristensenii subsp. rochesterensis subsp. nov., Isolated from Human Feces.</title>
        <authorList>
            <person name="Cunningham S.A."/>
            <person name="Jeraldo P."/>
            <person name="Patel R."/>
        </authorList>
    </citation>
    <scope>NUCLEOTIDE SEQUENCE [LARGE SCALE GENOMIC DNA]</scope>
    <source>
        <strain evidence="2 3">ATCC BAA-2637</strain>
    </source>
</reference>
<evidence type="ECO:0000259" key="1">
    <source>
        <dbReference type="Pfam" id="PF00144"/>
    </source>
</evidence>
<evidence type="ECO:0000313" key="2">
    <source>
        <dbReference type="EMBL" id="AYD43661.1"/>
    </source>
</evidence>
<sequence>MFANSLAPTQPELLAIRINAVIDKALAEQRLVGAVVMVALNGETHFNRAAGWANRENEHPMATNTLFRFASISKPIVSTAAMVLVAQGKLDLDGDIRRWLPDFQPRLADGELPQITVRQLLSHTAGLGYRFVEADENGPYARAGISDGMDQSTITLSENLRRLAQVPLYYAPGTAWAYSLAIDVLGAVIEQVYGQPLDKAVRALVTGPLQMDDTDFFAHDVSWLATPYVNDIPAPHPLQEGEIAVVFPDTVGIEFSPARALNRDAFPSGGAGMVGSASDLLRLLETLRQGGSPLLPAEWVDEMGQDQTRGMTLPDSPGLGFGLGFSVLRSPLEANSPESVGTWSWGGAYGHSWFVDKIQGISVVALTNTLYEGMSGQFVNDLRDAVYGVGEHGVGGQ</sequence>
<dbReference type="PANTHER" id="PTHR43283">
    <property type="entry name" value="BETA-LACTAMASE-RELATED"/>
    <property type="match status" value="1"/>
</dbReference>
<evidence type="ECO:0000313" key="3">
    <source>
        <dbReference type="Proteomes" id="UP000265864"/>
    </source>
</evidence>
<proteinExistence type="predicted"/>